<evidence type="ECO:0000313" key="1">
    <source>
        <dbReference type="EMBL" id="MBX37579.1"/>
    </source>
</evidence>
<proteinExistence type="predicted"/>
<organism evidence="1">
    <name type="scientific">Rhizophora mucronata</name>
    <name type="common">Asiatic mangrove</name>
    <dbReference type="NCBI Taxonomy" id="61149"/>
    <lineage>
        <taxon>Eukaryota</taxon>
        <taxon>Viridiplantae</taxon>
        <taxon>Streptophyta</taxon>
        <taxon>Embryophyta</taxon>
        <taxon>Tracheophyta</taxon>
        <taxon>Spermatophyta</taxon>
        <taxon>Magnoliopsida</taxon>
        <taxon>eudicotyledons</taxon>
        <taxon>Gunneridae</taxon>
        <taxon>Pentapetalae</taxon>
        <taxon>rosids</taxon>
        <taxon>fabids</taxon>
        <taxon>Malpighiales</taxon>
        <taxon>Rhizophoraceae</taxon>
        <taxon>Rhizophora</taxon>
    </lineage>
</organism>
<dbReference type="EMBL" id="GGEC01057095">
    <property type="protein sequence ID" value="MBX37579.1"/>
    <property type="molecule type" value="Transcribed_RNA"/>
</dbReference>
<name>A0A2P2N516_RHIMU</name>
<reference evidence="1" key="1">
    <citation type="submission" date="2018-02" db="EMBL/GenBank/DDBJ databases">
        <title>Rhizophora mucronata_Transcriptome.</title>
        <authorList>
            <person name="Meera S.P."/>
            <person name="Sreeshan A."/>
            <person name="Augustine A."/>
        </authorList>
    </citation>
    <scope>NUCLEOTIDE SEQUENCE</scope>
    <source>
        <tissue evidence="1">Leaf</tissue>
    </source>
</reference>
<protein>
    <submittedName>
        <fullName evidence="1">Protein EARLY FLOWERING 3 isoform X2</fullName>
    </submittedName>
</protein>
<dbReference type="AlphaFoldDB" id="A0A2P2N516"/>
<accession>A0A2P2N516</accession>
<sequence>MALLAFQNCFSPITPTTSSGVIFKSVIESTIEVSETSSCLSSCSIWNCIDFLSSQCLLPFSCPLEFLLSSSSDGHIYDSILSFEAFSLPLGSILSFVLMHS</sequence>